<gene>
    <name evidence="1" type="ordered locus">RB2501_13879</name>
</gene>
<dbReference type="AlphaFoldDB" id="A4CKM3"/>
<dbReference type="EMBL" id="CP001712">
    <property type="protein sequence ID" value="EAR15422.1"/>
    <property type="molecule type" value="Genomic_DNA"/>
</dbReference>
<dbReference type="HOGENOM" id="CLU_1089253_0_0_10"/>
<evidence type="ECO:0000313" key="2">
    <source>
        <dbReference type="Proteomes" id="UP000009049"/>
    </source>
</evidence>
<name>A4CKM3_ROBBH</name>
<dbReference type="KEGG" id="rbi:RB2501_13879"/>
<evidence type="ECO:0000313" key="1">
    <source>
        <dbReference type="EMBL" id="EAR15422.1"/>
    </source>
</evidence>
<reference evidence="1 2" key="1">
    <citation type="journal article" date="2009" name="J. Bacteriol.">
        <title>Complete genome sequence of Robiginitalea biformata HTCC2501.</title>
        <authorList>
            <person name="Oh H.M."/>
            <person name="Giovannoni S.J."/>
            <person name="Lee K."/>
            <person name="Ferriera S."/>
            <person name="Johnson J."/>
            <person name="Cho J.C."/>
        </authorList>
    </citation>
    <scope>NUCLEOTIDE SEQUENCE [LARGE SCALE GENOMIC DNA]</scope>
    <source>
        <strain evidence="2">ATCC BAA-864 / HTCC2501 / KCTC 12146</strain>
    </source>
</reference>
<dbReference type="Proteomes" id="UP000009049">
    <property type="component" value="Chromosome"/>
</dbReference>
<sequence>MSLWPSRGLQLQGIELKRYRGDWLREIKNPRKQENIFQYCDAFWLLTHGENIAKLEEIPGPWGWMEIKGSRIYIRKKAPTLTPKPITRAFLAALLRRAASKDGFILRSEIEDKLKSEYEKGRSHERQNVEHFQKKHDQLAENVSQFSKHSGVMIPHRKPYYGNDDEIEKIGMAVRFVKDGGADRLQRRLLSLEETAEEVLRSIRDGIECLKPRAPADN</sequence>
<dbReference type="eggNOG" id="ENOG50336HA">
    <property type="taxonomic scope" value="Bacteria"/>
</dbReference>
<organism evidence="1 2">
    <name type="scientific">Robiginitalea biformata (strain ATCC BAA-864 / DSM 15991 / KCTC 12146 / HTCC2501)</name>
    <dbReference type="NCBI Taxonomy" id="313596"/>
    <lineage>
        <taxon>Bacteria</taxon>
        <taxon>Pseudomonadati</taxon>
        <taxon>Bacteroidota</taxon>
        <taxon>Flavobacteriia</taxon>
        <taxon>Flavobacteriales</taxon>
        <taxon>Flavobacteriaceae</taxon>
        <taxon>Robiginitalea</taxon>
    </lineage>
</organism>
<proteinExistence type="predicted"/>
<accession>A4CKM3</accession>
<keyword evidence="2" id="KW-1185">Reference proteome</keyword>
<protein>
    <submittedName>
        <fullName evidence="1">Uncharacterized protein</fullName>
    </submittedName>
</protein>
<dbReference type="STRING" id="313596.RB2501_13879"/>